<dbReference type="PANTHER" id="PTHR36115:SF4">
    <property type="entry name" value="MEMBRANE PROTEIN"/>
    <property type="match status" value="1"/>
</dbReference>
<organism evidence="7 8">
    <name type="scientific">Luteolibacter ambystomatis</name>
    <dbReference type="NCBI Taxonomy" id="2824561"/>
    <lineage>
        <taxon>Bacteria</taxon>
        <taxon>Pseudomonadati</taxon>
        <taxon>Verrucomicrobiota</taxon>
        <taxon>Verrucomicrobiia</taxon>
        <taxon>Verrucomicrobiales</taxon>
        <taxon>Verrucomicrobiaceae</taxon>
        <taxon>Luteolibacter</taxon>
    </lineage>
</organism>
<dbReference type="InterPro" id="IPR010432">
    <property type="entry name" value="RDD"/>
</dbReference>
<evidence type="ECO:0000313" key="8">
    <source>
        <dbReference type="Proteomes" id="UP000676169"/>
    </source>
</evidence>
<accession>A0A975PGD4</accession>
<gene>
    <name evidence="7" type="ORF">KBB96_06195</name>
</gene>
<name>A0A975PGD4_9BACT</name>
<evidence type="ECO:0000256" key="1">
    <source>
        <dbReference type="ARBA" id="ARBA00004651"/>
    </source>
</evidence>
<dbReference type="KEGG" id="lamb:KBB96_06195"/>
<dbReference type="EMBL" id="CP073100">
    <property type="protein sequence ID" value="QUE52480.1"/>
    <property type="molecule type" value="Genomic_DNA"/>
</dbReference>
<keyword evidence="5" id="KW-0472">Membrane</keyword>
<evidence type="ECO:0000313" key="7">
    <source>
        <dbReference type="EMBL" id="QUE52480.1"/>
    </source>
</evidence>
<dbReference type="GO" id="GO:0005886">
    <property type="term" value="C:plasma membrane"/>
    <property type="evidence" value="ECO:0007669"/>
    <property type="project" value="UniProtKB-SubCell"/>
</dbReference>
<dbReference type="Pfam" id="PF06271">
    <property type="entry name" value="RDD"/>
    <property type="match status" value="1"/>
</dbReference>
<evidence type="ECO:0000256" key="5">
    <source>
        <dbReference type="ARBA" id="ARBA00023136"/>
    </source>
</evidence>
<comment type="subcellular location">
    <subcellularLocation>
        <location evidence="1">Cell membrane</location>
        <topology evidence="1">Multi-pass membrane protein</topology>
    </subcellularLocation>
</comment>
<dbReference type="AlphaFoldDB" id="A0A975PGD4"/>
<keyword evidence="3" id="KW-0812">Transmembrane</keyword>
<evidence type="ECO:0000259" key="6">
    <source>
        <dbReference type="Pfam" id="PF06271"/>
    </source>
</evidence>
<dbReference type="PANTHER" id="PTHR36115">
    <property type="entry name" value="PROLINE-RICH ANTIGEN HOMOLOG-RELATED"/>
    <property type="match status" value="1"/>
</dbReference>
<feature type="domain" description="RDD" evidence="6">
    <location>
        <begin position="34"/>
        <end position="136"/>
    </location>
</feature>
<dbReference type="Proteomes" id="UP000676169">
    <property type="component" value="Chromosome"/>
</dbReference>
<keyword evidence="8" id="KW-1185">Reference proteome</keyword>
<sequence>MSPSEPVDPYRPPAAPGLPELLGDAPDEFVPLSLGIRFANLILDTIVHRILFQGLRLIPGLGLHWETGGSTWGILAASYAVTIAYYTVMEGAFGRSAGKFFTGTKVVTLNGEAPSYGQAFARSLCRFIPFDAFSFFRVSKCGWHDTIPKTRVVRAGTLPGIRS</sequence>
<proteinExistence type="predicted"/>
<dbReference type="RefSeq" id="WP_211633568.1">
    <property type="nucleotide sequence ID" value="NZ_CP073100.1"/>
</dbReference>
<reference evidence="7" key="1">
    <citation type="submission" date="2021-04" db="EMBL/GenBank/DDBJ databases">
        <title>Luteolibacter sp. 32A isolated from the skin of an Anderson's salamander (Ambystoma andersonii).</title>
        <authorList>
            <person name="Spergser J."/>
            <person name="Busse H.-J."/>
        </authorList>
    </citation>
    <scope>NUCLEOTIDE SEQUENCE</scope>
    <source>
        <strain evidence="7">32A</strain>
    </source>
</reference>
<evidence type="ECO:0000256" key="3">
    <source>
        <dbReference type="ARBA" id="ARBA00022692"/>
    </source>
</evidence>
<protein>
    <submittedName>
        <fullName evidence="7">RDD family protein</fullName>
    </submittedName>
</protein>
<dbReference type="InterPro" id="IPR051791">
    <property type="entry name" value="Pra-immunoreactive"/>
</dbReference>
<keyword evidence="4" id="KW-1133">Transmembrane helix</keyword>
<evidence type="ECO:0000256" key="4">
    <source>
        <dbReference type="ARBA" id="ARBA00022989"/>
    </source>
</evidence>
<evidence type="ECO:0000256" key="2">
    <source>
        <dbReference type="ARBA" id="ARBA00022475"/>
    </source>
</evidence>
<keyword evidence="2" id="KW-1003">Cell membrane</keyword>